<organism evidence="1 2">
    <name type="scientific">Methanosphaerula palustris (strain ATCC BAA-1556 / DSM 19958 / E1-9c)</name>
    <dbReference type="NCBI Taxonomy" id="521011"/>
    <lineage>
        <taxon>Archaea</taxon>
        <taxon>Methanobacteriati</taxon>
        <taxon>Methanobacteriota</taxon>
        <taxon>Stenosarchaea group</taxon>
        <taxon>Methanomicrobia</taxon>
        <taxon>Methanomicrobiales</taxon>
        <taxon>Methanoregulaceae</taxon>
        <taxon>Methanosphaerula</taxon>
    </lineage>
</organism>
<keyword evidence="2" id="KW-1185">Reference proteome</keyword>
<evidence type="ECO:0000313" key="1">
    <source>
        <dbReference type="EMBL" id="ACL16245.1"/>
    </source>
</evidence>
<sequence>MGTFWIVREEFDFCLINNDIQNFSKWFAAILHLSGFHIIYFFEEPDTCILIGSDLSHNFLEMLKDNR</sequence>
<dbReference type="Proteomes" id="UP000002457">
    <property type="component" value="Chromosome"/>
</dbReference>
<dbReference type="EMBL" id="CP001338">
    <property type="protein sequence ID" value="ACL16245.1"/>
    <property type="molecule type" value="Genomic_DNA"/>
</dbReference>
<accession>B8GGJ0</accession>
<proteinExistence type="predicted"/>
<reference evidence="1 2" key="1">
    <citation type="journal article" date="2015" name="Genome Announc.">
        <title>Complete Genome Sequence of Methanosphaerula palustris E1-9CT, a Hydrogenotrophic Methanogen Isolated from a Minerotrophic Fen Peatland.</title>
        <authorList>
            <person name="Cadillo-Quiroz H."/>
            <person name="Browne P."/>
            <person name="Kyrpides N."/>
            <person name="Woyke T."/>
            <person name="Goodwin L."/>
            <person name="Detter C."/>
            <person name="Yavitt J.B."/>
            <person name="Zinder S.H."/>
        </authorList>
    </citation>
    <scope>NUCLEOTIDE SEQUENCE [LARGE SCALE GENOMIC DNA]</scope>
    <source>
        <strain evidence="2">ATCC BAA-1556 / DSM 19958 / E1-9c</strain>
    </source>
</reference>
<gene>
    <name evidence="1" type="ordered locus">Mpal_0887</name>
</gene>
<name>B8GGJ0_METPE</name>
<dbReference type="AlphaFoldDB" id="B8GGJ0"/>
<protein>
    <submittedName>
        <fullName evidence="1">Uncharacterized protein</fullName>
    </submittedName>
</protein>
<evidence type="ECO:0000313" key="2">
    <source>
        <dbReference type="Proteomes" id="UP000002457"/>
    </source>
</evidence>
<dbReference type="KEGG" id="mpl:Mpal_0887"/>
<dbReference type="STRING" id="521011.Mpal_0887"/>
<dbReference type="HOGENOM" id="CLU_2802286_0_0_2"/>